<dbReference type="AlphaFoldDB" id="O01525"/>
<dbReference type="eggNOG" id="KOG1121">
    <property type="taxonomic scope" value="Eukaryota"/>
</dbReference>
<feature type="domain" description="Lin-15A/B-like" evidence="1">
    <location>
        <begin position="703"/>
        <end position="820"/>
    </location>
</feature>
<keyword evidence="3" id="KW-1185">Reference proteome</keyword>
<dbReference type="InterPro" id="IPR057432">
    <property type="entry name" value="Lin-15A/B-like_dom"/>
</dbReference>
<organism evidence="2 3">
    <name type="scientific">Caenorhabditis elegans</name>
    <dbReference type="NCBI Taxonomy" id="6239"/>
    <lineage>
        <taxon>Eukaryota</taxon>
        <taxon>Metazoa</taxon>
        <taxon>Ecdysozoa</taxon>
        <taxon>Nematoda</taxon>
        <taxon>Chromadorea</taxon>
        <taxon>Rhabditida</taxon>
        <taxon>Rhabditina</taxon>
        <taxon>Rhabditomorpha</taxon>
        <taxon>Rhabditoidea</taxon>
        <taxon>Rhabditidae</taxon>
        <taxon>Peloderinae</taxon>
        <taxon>Caenorhabditis</taxon>
    </lineage>
</organism>
<dbReference type="PaxDb" id="6239-F19F10.10"/>
<dbReference type="AGR" id="WB:WBGene00017606"/>
<evidence type="ECO:0000313" key="4">
    <source>
        <dbReference type="WormBase" id="F19F10.10"/>
    </source>
</evidence>
<reference evidence="2 3" key="1">
    <citation type="journal article" date="1998" name="Science">
        <title>Genome sequence of the nematode C. elegans: a platform for investigating biology.</title>
        <authorList>
            <consortium name="The C. elegans sequencing consortium"/>
            <person name="Sulson J.E."/>
            <person name="Waterston R."/>
        </authorList>
    </citation>
    <scope>NUCLEOTIDE SEQUENCE [LARGE SCALE GENOMIC DNA]</scope>
    <source>
        <strain evidence="2 3">Bristol N2</strain>
    </source>
</reference>
<dbReference type="Pfam" id="PF25375">
    <property type="entry name" value="Lin-15B"/>
    <property type="match status" value="1"/>
</dbReference>
<dbReference type="OMA" id="MANITIP"/>
<evidence type="ECO:0000313" key="3">
    <source>
        <dbReference type="Proteomes" id="UP000001940"/>
    </source>
</evidence>
<accession>O01525</accession>
<dbReference type="UCSC" id="F19F10.10">
    <property type="organism name" value="c. elegans"/>
</dbReference>
<dbReference type="IntAct" id="O01525">
    <property type="interactions" value="1"/>
</dbReference>
<dbReference type="FunCoup" id="O01525">
    <property type="interactions" value="149"/>
</dbReference>
<dbReference type="PANTHER" id="PTHR22716">
    <property type="entry name" value="ETS CLASS TRANSCRIPTION FACTOR-RELATED-RELATED"/>
    <property type="match status" value="1"/>
</dbReference>
<name>O01525_CAEEL</name>
<dbReference type="HOGENOM" id="CLU_004462_0_0_1"/>
<dbReference type="GO" id="GO:0005102">
    <property type="term" value="F:signaling receptor binding"/>
    <property type="evidence" value="ECO:0000318"/>
    <property type="project" value="GO_Central"/>
</dbReference>
<dbReference type="CTD" id="179141"/>
<dbReference type="InterPro" id="IPR040129">
    <property type="entry name" value="Lin-15B-like"/>
</dbReference>
<dbReference type="RefSeq" id="NP_504954.1">
    <property type="nucleotide sequence ID" value="NM_072553.6"/>
</dbReference>
<dbReference type="WormBase" id="F19F10.10">
    <property type="protein sequence ID" value="CE09490"/>
    <property type="gene ID" value="WBGene00017606"/>
    <property type="gene designation" value="ets-6"/>
</dbReference>
<dbReference type="InParanoid" id="O01525"/>
<dbReference type="PANTHER" id="PTHR22716:SF1">
    <property type="entry name" value="ETS CLASS TRANSCRIPTION FACTOR-RELATED"/>
    <property type="match status" value="1"/>
</dbReference>
<dbReference type="PIR" id="T25714">
    <property type="entry name" value="T25714"/>
</dbReference>
<dbReference type="GO" id="GO:0040027">
    <property type="term" value="P:negative regulation of vulval development"/>
    <property type="evidence" value="ECO:0007669"/>
    <property type="project" value="InterPro"/>
</dbReference>
<proteinExistence type="predicted"/>
<dbReference type="GeneID" id="179141"/>
<evidence type="ECO:0000313" key="2">
    <source>
        <dbReference type="EMBL" id="CCD67760.1"/>
    </source>
</evidence>
<protein>
    <submittedName>
        <fullName evidence="2">ETS class transcription factor</fullName>
    </submittedName>
</protein>
<evidence type="ECO:0000259" key="1">
    <source>
        <dbReference type="Pfam" id="PF25375"/>
    </source>
</evidence>
<dbReference type="PhylomeDB" id="O01525"/>
<dbReference type="KEGG" id="cel:CELE_F19F10.10"/>
<dbReference type="OrthoDB" id="5797573at2759"/>
<dbReference type="SUPFAM" id="SSF53098">
    <property type="entry name" value="Ribonuclease H-like"/>
    <property type="match status" value="1"/>
</dbReference>
<dbReference type="InterPro" id="IPR012337">
    <property type="entry name" value="RNaseH-like_sf"/>
</dbReference>
<gene>
    <name evidence="2 4" type="primary">ets-6</name>
    <name evidence="2" type="ORF">CELE_F19F10.10</name>
    <name evidence="4" type="ORF">F19F10.10</name>
</gene>
<dbReference type="Proteomes" id="UP000001940">
    <property type="component" value="Chromosome V"/>
</dbReference>
<sequence>MPKDFNSLRNNHPNFPWPSEFEHLAPGTSDCNSEPTTTDTVCEFLVSQGIPFESVRDSSLKKLIKHLNPNCEVPTEEELKCSINKIPIPKIVNSRRAGPISVTLDVVRAKVSAEEPVKKHYIAFSVHHFENLIQRRDTIFFKKVNEAEISVTMIIAHIQNASRNFKYRDFTITNMVSPDRYIFDFLAERTSQKLNHYTCTYNRISEFANSVINSPAVRTGLNSLRIFIVSLKTGPTYKLFAKTLDAEKINNLKLPTEDGSWVSTYAFLSRCVELHTTLIDYCSTMSGGRKRTQHISNSDFDNLQLADQILRACVQIVHELSAPNNSISQVIPAIRKIRHVILSDTTKCSGEGRLRKNFTDTFKKVTQGSASTRYHLATFLDPRFAYQEDIYPMETWLEIEKELEEQFLIRLQTPCDFVQIVEDLPKEYYKRVQILQREIEVYKKLIQNQRARDPFEFWRIHQDDSIIYLSQLAKEFLACPAVSLDAFQFFGEDGKYNRMCSRYTNDQHLSAYLDVASSFQEYRPHGFHIVEQKQSELAEAELRDRSRAISSKNVLRDCLPGTSSSNLPVAENLLGTFSATFDCVQEVKQEATEEEPSDAGVKHLMESLVSGIPLGIQEPSECVLEEEKPRDIFIGTDTEVKKEPIDPEYHEEAEQMDELEVKKELDEYEEQAVPSTSESATPTAPTRDNIMANITIPRTRRVRCCIQCGNRRPDVIRKIVSTDYERLLLLLSAFRNRLITLDNAKTRNTIPTASYCISHLTDACDEIFSIFRVRQPEDILDVKEIDTRVLGTAITIAGDKRLHFCQFQEYCRKFTIKNCQKSCSICQKIDYRKDMANIQKHAGRLANCMKSGTLEAPATWKYMELNGSNLIVALEADTEGYICFDHFPTLK</sequence>
<dbReference type="EMBL" id="BX284605">
    <property type="protein sequence ID" value="CCD67760.1"/>
    <property type="molecule type" value="Genomic_DNA"/>
</dbReference>
<dbReference type="Bgee" id="WBGene00017606">
    <property type="expression patterns" value="Expressed in germ line (C elegans) and 4 other cell types or tissues"/>
</dbReference>